<keyword evidence="9" id="KW-1185">Reference proteome</keyword>
<dbReference type="CDD" id="cd00209">
    <property type="entry name" value="DHFR"/>
    <property type="match status" value="1"/>
</dbReference>
<accession>A0A060BMY9</accession>
<dbReference type="EC" id="1.5.1.3" evidence="2"/>
<dbReference type="PANTHER" id="PTHR48069:SF3">
    <property type="entry name" value="DIHYDROFOLATE REDUCTASE"/>
    <property type="match status" value="1"/>
</dbReference>
<dbReference type="GO" id="GO:0050661">
    <property type="term" value="F:NADP binding"/>
    <property type="evidence" value="ECO:0007669"/>
    <property type="project" value="InterPro"/>
</dbReference>
<dbReference type="GO" id="GO:0046452">
    <property type="term" value="P:dihydrofolate metabolic process"/>
    <property type="evidence" value="ECO:0007669"/>
    <property type="project" value="TreeGrafter"/>
</dbReference>
<evidence type="ECO:0000313" key="8">
    <source>
        <dbReference type="EMBL" id="AIA80173.1"/>
    </source>
</evidence>
<dbReference type="Gene3D" id="3.40.430.10">
    <property type="entry name" value="Dihydrofolate Reductase, subunit A"/>
    <property type="match status" value="1"/>
</dbReference>
<reference evidence="8" key="1">
    <citation type="submission" date="2015-07" db="EMBL/GenBank/DDBJ databases">
        <title>Isolation and characterization of a novel lytic T4-like coliphage vB_EcoM_JS09 infecting APEC.</title>
        <authorList>
            <person name="Zhou Y."/>
            <person name="Bao H.D."/>
            <person name="Zhang H."/>
            <person name="Wang R."/>
        </authorList>
    </citation>
    <scope>NUCLEOTIDE SEQUENCE</scope>
</reference>
<evidence type="ECO:0000256" key="5">
    <source>
        <dbReference type="ARBA" id="ARBA00023002"/>
    </source>
</evidence>
<evidence type="ECO:0000256" key="3">
    <source>
        <dbReference type="ARBA" id="ARBA00022563"/>
    </source>
</evidence>
<dbReference type="InterPro" id="IPR024072">
    <property type="entry name" value="DHFR-like_dom_sf"/>
</dbReference>
<dbReference type="GeneID" id="19524931"/>
<evidence type="ECO:0000259" key="7">
    <source>
        <dbReference type="PROSITE" id="PS51330"/>
    </source>
</evidence>
<dbReference type="GO" id="GO:0004146">
    <property type="term" value="F:dihydrofolate reductase activity"/>
    <property type="evidence" value="ECO:0007669"/>
    <property type="project" value="UniProtKB-EC"/>
</dbReference>
<organism evidence="8 9">
    <name type="scientific">Escherichia phage vB_EcoM_JS09</name>
    <dbReference type="NCBI Taxonomy" id="1430444"/>
    <lineage>
        <taxon>Viruses</taxon>
        <taxon>Duplodnaviria</taxon>
        <taxon>Heunggongvirae</taxon>
        <taxon>Uroviricota</taxon>
        <taxon>Caudoviricetes</taxon>
        <taxon>Pantevenvirales</taxon>
        <taxon>Straboviridae</taxon>
        <taxon>Tevenvirinae</taxon>
        <taxon>Mosigvirus</taxon>
        <taxon>Mosigvirus JS09</taxon>
    </lineage>
</organism>
<dbReference type="InterPro" id="IPR001796">
    <property type="entry name" value="DHFR_dom"/>
</dbReference>
<dbReference type="Pfam" id="PF00186">
    <property type="entry name" value="DHFR_1"/>
    <property type="match status" value="1"/>
</dbReference>
<sequence length="195" mass="22063">MLKLVFACAPTKTVDDKLEYAFGLGDGLPWKHIKQDMSNFVARTKNTVMVMGAKTFASLPRLLPDRTHVVVTDMARKLPRTKTDELARFYITQSEFITLVTGGEINLFSPATDVPFKLSTEHVDVSVIGGPALLKQALPYADEIVMTKIIKKCRVNSDVQLDKDFVQDIMLQRSMVESHYYRIDELTEITESVYK</sequence>
<evidence type="ECO:0000256" key="2">
    <source>
        <dbReference type="ARBA" id="ARBA00012856"/>
    </source>
</evidence>
<dbReference type="EMBL" id="KF582788">
    <property type="protein sequence ID" value="AIA80173.1"/>
    <property type="molecule type" value="Genomic_DNA"/>
</dbReference>
<dbReference type="InterPro" id="IPR017925">
    <property type="entry name" value="DHFR_CS"/>
</dbReference>
<dbReference type="SUPFAM" id="SSF53597">
    <property type="entry name" value="Dihydrofolate reductase-like"/>
    <property type="match status" value="1"/>
</dbReference>
<evidence type="ECO:0000256" key="1">
    <source>
        <dbReference type="ARBA" id="ARBA00004903"/>
    </source>
</evidence>
<evidence type="ECO:0000256" key="4">
    <source>
        <dbReference type="ARBA" id="ARBA00022857"/>
    </source>
</evidence>
<dbReference type="GO" id="GO:0046654">
    <property type="term" value="P:tetrahydrofolate biosynthetic process"/>
    <property type="evidence" value="ECO:0007669"/>
    <property type="project" value="InterPro"/>
</dbReference>
<evidence type="ECO:0000256" key="6">
    <source>
        <dbReference type="RuleBase" id="RU004474"/>
    </source>
</evidence>
<evidence type="ECO:0000313" key="9">
    <source>
        <dbReference type="Proteomes" id="UP000019733"/>
    </source>
</evidence>
<dbReference type="PRINTS" id="PR00070">
    <property type="entry name" value="DHFR"/>
</dbReference>
<comment type="pathway">
    <text evidence="1">Cofactor biosynthesis; tetrahydrofolate biosynthesis; 5,6,7,8-tetrahydrofolate from 7,8-dihydrofolate: step 1/1.</text>
</comment>
<dbReference type="PROSITE" id="PS00075">
    <property type="entry name" value="DHFR_1"/>
    <property type="match status" value="1"/>
</dbReference>
<dbReference type="KEGG" id="vg:19524931"/>
<dbReference type="InterPro" id="IPR012259">
    <property type="entry name" value="DHFR"/>
</dbReference>
<dbReference type="RefSeq" id="YP_009037536.1">
    <property type="nucleotide sequence ID" value="NC_024124.2"/>
</dbReference>
<dbReference type="GO" id="GO:0006730">
    <property type="term" value="P:one-carbon metabolic process"/>
    <property type="evidence" value="ECO:0007669"/>
    <property type="project" value="UniProtKB-KW"/>
</dbReference>
<proteinExistence type="inferred from homology"/>
<keyword evidence="3" id="KW-0554">One-carbon metabolism</keyword>
<name>A0A060BMY9_9CAUD</name>
<feature type="domain" description="DHFR" evidence="7">
    <location>
        <begin position="1"/>
        <end position="195"/>
    </location>
</feature>
<gene>
    <name evidence="8" type="ORF">JS09_0213</name>
</gene>
<dbReference type="OrthoDB" id="9577at10239"/>
<comment type="similarity">
    <text evidence="6">Belongs to the dihydrofolate reductase family.</text>
</comment>
<keyword evidence="5" id="KW-0560">Oxidoreductase</keyword>
<dbReference type="PANTHER" id="PTHR48069">
    <property type="entry name" value="DIHYDROFOLATE REDUCTASE"/>
    <property type="match status" value="1"/>
</dbReference>
<keyword evidence="4" id="KW-0521">NADP</keyword>
<dbReference type="GO" id="GO:0046655">
    <property type="term" value="P:folic acid metabolic process"/>
    <property type="evidence" value="ECO:0007669"/>
    <property type="project" value="TreeGrafter"/>
</dbReference>
<dbReference type="Proteomes" id="UP000019733">
    <property type="component" value="Segment"/>
</dbReference>
<protein>
    <recommendedName>
        <fullName evidence="2">dihydrofolate reductase</fullName>
        <ecNumber evidence="2">1.5.1.3</ecNumber>
    </recommendedName>
</protein>
<dbReference type="PROSITE" id="PS51330">
    <property type="entry name" value="DHFR_2"/>
    <property type="match status" value="1"/>
</dbReference>